<keyword evidence="1" id="KW-0732">Signal</keyword>
<keyword evidence="3" id="KW-1185">Reference proteome</keyword>
<organism evidence="2 3">
    <name type="scientific">Rhodanobacter ginsengisoli</name>
    <dbReference type="NCBI Taxonomy" id="418646"/>
    <lineage>
        <taxon>Bacteria</taxon>
        <taxon>Pseudomonadati</taxon>
        <taxon>Pseudomonadota</taxon>
        <taxon>Gammaproteobacteria</taxon>
        <taxon>Lysobacterales</taxon>
        <taxon>Rhodanobacteraceae</taxon>
        <taxon>Rhodanobacter</taxon>
    </lineage>
</organism>
<protein>
    <submittedName>
        <fullName evidence="2">TorF family putative porin</fullName>
    </submittedName>
</protein>
<proteinExistence type="predicted"/>
<reference evidence="3" key="1">
    <citation type="journal article" date="2019" name="Int. J. Syst. Evol. Microbiol.">
        <title>The Global Catalogue of Microorganisms (GCM) 10K type strain sequencing project: providing services to taxonomists for standard genome sequencing and annotation.</title>
        <authorList>
            <consortium name="The Broad Institute Genomics Platform"/>
            <consortium name="The Broad Institute Genome Sequencing Center for Infectious Disease"/>
            <person name="Wu L."/>
            <person name="Ma J."/>
        </authorList>
    </citation>
    <scope>NUCLEOTIDE SEQUENCE [LARGE SCALE GENOMIC DNA]</scope>
    <source>
        <strain evidence="3">CGMCC 1.16619</strain>
    </source>
</reference>
<sequence length="229" mass="25475">MLRRAIALSALLFTTAASAQVSGSVALVSDYRFRGVSLSDERPAAQLALAYDQRDGWYAGMLASTVRPSGTLRTQLLTYLGLARPLGAGLDWEAGVDYASIVGEGRYDYSEAYVGLSTEHYSGRLYYTPHDFGQPSPALYATIDRHWQLTDRLRLLGHLGLLRRNGHADDESSHYRADARAGLGMTWRDYHLQLFWTIVHGSDAPYPFGYRPGSQPARQVWGVSLSRSW</sequence>
<name>A0ABW0QIQ5_9GAMM</name>
<evidence type="ECO:0000313" key="2">
    <source>
        <dbReference type="EMBL" id="MFC5524841.1"/>
    </source>
</evidence>
<evidence type="ECO:0000313" key="3">
    <source>
        <dbReference type="Proteomes" id="UP001596114"/>
    </source>
</evidence>
<dbReference type="Proteomes" id="UP001596114">
    <property type="component" value="Unassembled WGS sequence"/>
</dbReference>
<dbReference type="InterPro" id="IPR010239">
    <property type="entry name" value="CHP02001"/>
</dbReference>
<dbReference type="EMBL" id="JBHSNF010000001">
    <property type="protein sequence ID" value="MFC5524841.1"/>
    <property type="molecule type" value="Genomic_DNA"/>
</dbReference>
<feature type="signal peptide" evidence="1">
    <location>
        <begin position="1"/>
        <end position="19"/>
    </location>
</feature>
<comment type="caution">
    <text evidence="2">The sequence shown here is derived from an EMBL/GenBank/DDBJ whole genome shotgun (WGS) entry which is preliminary data.</text>
</comment>
<accession>A0ABW0QIQ5</accession>
<gene>
    <name evidence="2" type="ORF">ACFPPA_03705</name>
</gene>
<evidence type="ECO:0000256" key="1">
    <source>
        <dbReference type="SAM" id="SignalP"/>
    </source>
</evidence>
<dbReference type="Pfam" id="PF09694">
    <property type="entry name" value="Gcw_chp"/>
    <property type="match status" value="1"/>
</dbReference>
<dbReference type="RefSeq" id="WP_377317396.1">
    <property type="nucleotide sequence ID" value="NZ_JBHSNF010000001.1"/>
</dbReference>
<feature type="chain" id="PRO_5045260031" evidence="1">
    <location>
        <begin position="20"/>
        <end position="229"/>
    </location>
</feature>
<dbReference type="NCBIfam" id="TIGR02001">
    <property type="entry name" value="gcw_chp"/>
    <property type="match status" value="1"/>
</dbReference>